<evidence type="ECO:0000313" key="3">
    <source>
        <dbReference type="Proteomes" id="UP000766698"/>
    </source>
</evidence>
<keyword evidence="3" id="KW-1185">Reference proteome</keyword>
<organism evidence="2 3">
    <name type="scientific">Streptomyces durbertensis</name>
    <dbReference type="NCBI Taxonomy" id="2448886"/>
    <lineage>
        <taxon>Bacteria</taxon>
        <taxon>Bacillati</taxon>
        <taxon>Actinomycetota</taxon>
        <taxon>Actinomycetes</taxon>
        <taxon>Kitasatosporales</taxon>
        <taxon>Streptomycetaceae</taxon>
        <taxon>Streptomyces</taxon>
    </lineage>
</organism>
<gene>
    <name evidence="2" type="ORF">GL263_11745</name>
</gene>
<feature type="transmembrane region" description="Helical" evidence="1">
    <location>
        <begin position="54"/>
        <end position="74"/>
    </location>
</feature>
<evidence type="ECO:0000256" key="1">
    <source>
        <dbReference type="SAM" id="Phobius"/>
    </source>
</evidence>
<name>A0ABR6EFW2_9ACTN</name>
<keyword evidence="1" id="KW-1133">Transmembrane helix</keyword>
<sequence>MASNSSRPPLATVTGFVCFVLVVGGISGLLREWFGWIHLMGFVRYFTVDGYEVASYAAITLVGALVGVAGDRIARRTA</sequence>
<keyword evidence="1" id="KW-0812">Transmembrane</keyword>
<accession>A0ABR6EFW2</accession>
<proteinExistence type="predicted"/>
<feature type="transmembrane region" description="Helical" evidence="1">
    <location>
        <begin position="12"/>
        <end position="34"/>
    </location>
</feature>
<evidence type="ECO:0000313" key="2">
    <source>
        <dbReference type="EMBL" id="MBB1244226.1"/>
    </source>
</evidence>
<keyword evidence="1" id="KW-0472">Membrane</keyword>
<dbReference type="RefSeq" id="WP_182855578.1">
    <property type="nucleotide sequence ID" value="NZ_WMLF01000135.1"/>
</dbReference>
<comment type="caution">
    <text evidence="2">The sequence shown here is derived from an EMBL/GenBank/DDBJ whole genome shotgun (WGS) entry which is preliminary data.</text>
</comment>
<reference evidence="3" key="1">
    <citation type="journal article" date="2020" name="Syst. Appl. Microbiol.">
        <title>Streptomyces alkaliterrae sp. nov., isolated from an alkaline soil, and emended descriptions of Streptomyces alkaliphilus, Streptomyces calidiresistens and Streptomyces durbertensis.</title>
        <authorList>
            <person name="Swiecimska M."/>
            <person name="Golinska P."/>
            <person name="Nouioui I."/>
            <person name="Wypij M."/>
            <person name="Rai M."/>
            <person name="Sangal V."/>
            <person name="Goodfellow M."/>
        </authorList>
    </citation>
    <scope>NUCLEOTIDE SEQUENCE [LARGE SCALE GENOMIC DNA]</scope>
    <source>
        <strain evidence="3">DSM 104538</strain>
    </source>
</reference>
<dbReference type="Proteomes" id="UP000766698">
    <property type="component" value="Unassembled WGS sequence"/>
</dbReference>
<dbReference type="EMBL" id="WMLF01000135">
    <property type="protein sequence ID" value="MBB1244226.1"/>
    <property type="molecule type" value="Genomic_DNA"/>
</dbReference>
<protein>
    <submittedName>
        <fullName evidence="2">Uncharacterized protein</fullName>
    </submittedName>
</protein>